<dbReference type="EMBL" id="MIFZ01000335">
    <property type="protein sequence ID" value="OSY49161.1"/>
    <property type="molecule type" value="Genomic_DNA"/>
</dbReference>
<feature type="region of interest" description="Disordered" evidence="1">
    <location>
        <begin position="1"/>
        <end position="27"/>
    </location>
</feature>
<organism evidence="2 3">
    <name type="scientific">Streptomyces fradiae ATCC 10745 = DSM 40063</name>
    <dbReference type="NCBI Taxonomy" id="1319510"/>
    <lineage>
        <taxon>Bacteria</taxon>
        <taxon>Bacillati</taxon>
        <taxon>Actinomycetota</taxon>
        <taxon>Actinomycetes</taxon>
        <taxon>Kitasatosporales</taxon>
        <taxon>Streptomycetaceae</taxon>
        <taxon>Streptomyces</taxon>
    </lineage>
</organism>
<sequence>MRYAVSSTPLGSRRGVPSTVNSTGRPAVRTCSTRSSICCTSGCGTYSPASSGSPVRRMPSSLRISARACRPVEEMVSSACRACSGELSRTYAAPSAWTTMTDTLWATTSCSSRAIRARSAATATFACASRSRSSRSVRSSSWARYARRVRIESPSTQASTNGTDITTVKNTWPGVETPSSGHRSCEIVAAHAPPTSASRDAQRGPSWAATV</sequence>
<dbReference type="AlphaFoldDB" id="A0A1Y2NPJ9"/>
<evidence type="ECO:0000313" key="2">
    <source>
        <dbReference type="EMBL" id="OSY49161.1"/>
    </source>
</evidence>
<evidence type="ECO:0000256" key="1">
    <source>
        <dbReference type="SAM" id="MobiDB-lite"/>
    </source>
</evidence>
<dbReference type="Proteomes" id="UP000194318">
    <property type="component" value="Unassembled WGS sequence"/>
</dbReference>
<proteinExistence type="predicted"/>
<gene>
    <name evidence="2" type="ORF">BG846_05283</name>
</gene>
<accession>A0A1Y2NPJ9</accession>
<feature type="compositionally biased region" description="Polar residues" evidence="1">
    <location>
        <begin position="1"/>
        <end position="10"/>
    </location>
</feature>
<feature type="region of interest" description="Disordered" evidence="1">
    <location>
        <begin position="191"/>
        <end position="211"/>
    </location>
</feature>
<evidence type="ECO:0000313" key="3">
    <source>
        <dbReference type="Proteomes" id="UP000194318"/>
    </source>
</evidence>
<protein>
    <submittedName>
        <fullName evidence="2">Uncharacterized protein</fullName>
    </submittedName>
</protein>
<name>A0A1Y2NPJ9_STRFR</name>
<comment type="caution">
    <text evidence="2">The sequence shown here is derived from an EMBL/GenBank/DDBJ whole genome shotgun (WGS) entry which is preliminary data.</text>
</comment>
<reference evidence="2 3" key="1">
    <citation type="submission" date="2016-09" db="EMBL/GenBank/DDBJ databases">
        <title>Streptomyces fradiae DSM40063, a candidate organism with high potential of specific P450 cytochromes.</title>
        <authorList>
            <person name="Grumaz C."/>
            <person name="Vainshtein Y."/>
            <person name="Kirstahler P."/>
            <person name="Sohn K."/>
        </authorList>
    </citation>
    <scope>NUCLEOTIDE SEQUENCE [LARGE SCALE GENOMIC DNA]</scope>
    <source>
        <strain evidence="2 3">DSM 40063</strain>
    </source>
</reference>